<gene>
    <name evidence="2" type="ORF">SDC9_130894</name>
</gene>
<dbReference type="Pfam" id="PF01844">
    <property type="entry name" value="HNH"/>
    <property type="match status" value="1"/>
</dbReference>
<evidence type="ECO:0000259" key="1">
    <source>
        <dbReference type="Pfam" id="PF01844"/>
    </source>
</evidence>
<accession>A0A645D3R5</accession>
<organism evidence="2">
    <name type="scientific">bioreactor metagenome</name>
    <dbReference type="NCBI Taxonomy" id="1076179"/>
    <lineage>
        <taxon>unclassified sequences</taxon>
        <taxon>metagenomes</taxon>
        <taxon>ecological metagenomes</taxon>
    </lineage>
</organism>
<sequence length="180" mass="21815">MGQKLLYPIVEGKKQCGDCGEWLELSDFSKYRDKYYSSRCRACVREYGRKYRDDLENKEKIKKYQKERMTIQDNRDKKNEYSRQYRKNDYVKNKMNETLSKWLEVEKQKAVDYKGGRCSSCGYENCLSALEFHHINPSEKELYNSHWTFERNKNELDKCILLCANCHREKHEEMRKNEKA</sequence>
<dbReference type="InterPro" id="IPR002711">
    <property type="entry name" value="HNH"/>
</dbReference>
<protein>
    <recommendedName>
        <fullName evidence="1">HNH domain-containing protein</fullName>
    </recommendedName>
</protein>
<evidence type="ECO:0000313" key="2">
    <source>
        <dbReference type="EMBL" id="MPM83825.1"/>
    </source>
</evidence>
<dbReference type="GO" id="GO:0008270">
    <property type="term" value="F:zinc ion binding"/>
    <property type="evidence" value="ECO:0007669"/>
    <property type="project" value="InterPro"/>
</dbReference>
<comment type="caution">
    <text evidence="2">The sequence shown here is derived from an EMBL/GenBank/DDBJ whole genome shotgun (WGS) entry which is preliminary data.</text>
</comment>
<name>A0A645D3R5_9ZZZZ</name>
<dbReference type="GO" id="GO:0003676">
    <property type="term" value="F:nucleic acid binding"/>
    <property type="evidence" value="ECO:0007669"/>
    <property type="project" value="InterPro"/>
</dbReference>
<feature type="domain" description="HNH" evidence="1">
    <location>
        <begin position="118"/>
        <end position="172"/>
    </location>
</feature>
<dbReference type="EMBL" id="VSSQ01032537">
    <property type="protein sequence ID" value="MPM83825.1"/>
    <property type="molecule type" value="Genomic_DNA"/>
</dbReference>
<dbReference type="InterPro" id="IPR003615">
    <property type="entry name" value="HNH_nuc"/>
</dbReference>
<dbReference type="CDD" id="cd00085">
    <property type="entry name" value="HNHc"/>
    <property type="match status" value="1"/>
</dbReference>
<dbReference type="GO" id="GO:0004519">
    <property type="term" value="F:endonuclease activity"/>
    <property type="evidence" value="ECO:0007669"/>
    <property type="project" value="InterPro"/>
</dbReference>
<reference evidence="2" key="1">
    <citation type="submission" date="2019-08" db="EMBL/GenBank/DDBJ databases">
        <authorList>
            <person name="Kucharzyk K."/>
            <person name="Murdoch R.W."/>
            <person name="Higgins S."/>
            <person name="Loffler F."/>
        </authorList>
    </citation>
    <scope>NUCLEOTIDE SEQUENCE</scope>
</reference>
<proteinExistence type="predicted"/>
<dbReference type="AlphaFoldDB" id="A0A645D3R5"/>